<organism evidence="2 3">
    <name type="scientific">Sphingobacterium bambusae</name>
    <dbReference type="NCBI Taxonomy" id="662858"/>
    <lineage>
        <taxon>Bacteria</taxon>
        <taxon>Pseudomonadati</taxon>
        <taxon>Bacteroidota</taxon>
        <taxon>Sphingobacteriia</taxon>
        <taxon>Sphingobacteriales</taxon>
        <taxon>Sphingobacteriaceae</taxon>
        <taxon>Sphingobacterium</taxon>
    </lineage>
</organism>
<sequence>MIKKAILWLHKWLGILSGIVVFLVSLSAALYTFQDELKLLFYPNKYFLQSDAGAQQPKPLTELIAKAQANLPDKETISRVDLYPAKDRSWVFRASATNAEGFGYWNYQSYYKRVFVNPYTAEVLVVEDTKNEFFQLCLQLHMNLLLGKTYGHALVGYSTAIFALLLLSGMVLWWPKKWRGKPLKRAVSLDWKAKWKRLNYDLHNVFGFYSFAVALVMALTGLVFSFPAFKKAYIDFFNVFATEVVLTDLSQDKASAVPYRYIDPLDNGLSHLLTIYPSADMMSVRLRDKDEPLVDVQIRLAENRSGVFKWYYFRRDNLQVDKIQDSEKLTGGNKLASLNFDLHTGSIGGMPTKIFAFIISMFCASLPITGYILWWQKGRKSTKAKTKRAIR</sequence>
<dbReference type="RefSeq" id="WP_320183747.1">
    <property type="nucleotide sequence ID" value="NZ_CP138332.1"/>
</dbReference>
<dbReference type="PANTHER" id="PTHR34219">
    <property type="entry name" value="IRON-REGULATED INNER MEMBRANE PROTEIN-RELATED"/>
    <property type="match status" value="1"/>
</dbReference>
<dbReference type="Pfam" id="PF03929">
    <property type="entry name" value="PepSY_TM"/>
    <property type="match status" value="1"/>
</dbReference>
<dbReference type="Proteomes" id="UP001597525">
    <property type="component" value="Unassembled WGS sequence"/>
</dbReference>
<keyword evidence="1" id="KW-0812">Transmembrane</keyword>
<feature type="transmembrane region" description="Helical" evidence="1">
    <location>
        <begin position="354"/>
        <end position="375"/>
    </location>
</feature>
<protein>
    <submittedName>
        <fullName evidence="2">PepSY-associated TM helix domain-containing protein</fullName>
    </submittedName>
</protein>
<dbReference type="PANTHER" id="PTHR34219:SF3">
    <property type="entry name" value="BLL7967 PROTEIN"/>
    <property type="match status" value="1"/>
</dbReference>
<dbReference type="InterPro" id="IPR005625">
    <property type="entry name" value="PepSY-ass_TM"/>
</dbReference>
<keyword evidence="1" id="KW-1133">Transmembrane helix</keyword>
<feature type="transmembrane region" description="Helical" evidence="1">
    <location>
        <begin position="206"/>
        <end position="229"/>
    </location>
</feature>
<gene>
    <name evidence="2" type="ORF">ACFS7Y_22945</name>
</gene>
<feature type="transmembrane region" description="Helical" evidence="1">
    <location>
        <begin position="12"/>
        <end position="33"/>
    </location>
</feature>
<proteinExistence type="predicted"/>
<name>A0ABW6BLC2_9SPHI</name>
<keyword evidence="3" id="KW-1185">Reference proteome</keyword>
<evidence type="ECO:0000313" key="3">
    <source>
        <dbReference type="Proteomes" id="UP001597525"/>
    </source>
</evidence>
<comment type="caution">
    <text evidence="2">The sequence shown here is derived from an EMBL/GenBank/DDBJ whole genome shotgun (WGS) entry which is preliminary data.</text>
</comment>
<accession>A0ABW6BLC2</accession>
<feature type="transmembrane region" description="Helical" evidence="1">
    <location>
        <begin position="154"/>
        <end position="175"/>
    </location>
</feature>
<reference evidence="3" key="1">
    <citation type="journal article" date="2019" name="Int. J. Syst. Evol. Microbiol.">
        <title>The Global Catalogue of Microorganisms (GCM) 10K type strain sequencing project: providing services to taxonomists for standard genome sequencing and annotation.</title>
        <authorList>
            <consortium name="The Broad Institute Genomics Platform"/>
            <consortium name="The Broad Institute Genome Sequencing Center for Infectious Disease"/>
            <person name="Wu L."/>
            <person name="Ma J."/>
        </authorList>
    </citation>
    <scope>NUCLEOTIDE SEQUENCE [LARGE SCALE GENOMIC DNA]</scope>
    <source>
        <strain evidence="3">KCTC 22814</strain>
    </source>
</reference>
<evidence type="ECO:0000256" key="1">
    <source>
        <dbReference type="SAM" id="Phobius"/>
    </source>
</evidence>
<keyword evidence="1" id="KW-0472">Membrane</keyword>
<evidence type="ECO:0000313" key="2">
    <source>
        <dbReference type="EMBL" id="MFD2970266.1"/>
    </source>
</evidence>
<dbReference type="EMBL" id="JBHUPB010000015">
    <property type="protein sequence ID" value="MFD2970266.1"/>
    <property type="molecule type" value="Genomic_DNA"/>
</dbReference>